<dbReference type="Pfam" id="PF00651">
    <property type="entry name" value="BTB"/>
    <property type="match status" value="1"/>
</dbReference>
<dbReference type="OrthoDB" id="3199068at2759"/>
<reference evidence="3 4" key="1">
    <citation type="journal article" date="2012" name="Appl. Environ. Microbiol.">
        <title>Short-read sequencing for genomic analysis of the brown rot fungus Fibroporia radiculosa.</title>
        <authorList>
            <person name="Tang J.D."/>
            <person name="Perkins A.D."/>
            <person name="Sonstegard T.S."/>
            <person name="Schroeder S.G."/>
            <person name="Burgess S.C."/>
            <person name="Diehl S.V."/>
        </authorList>
    </citation>
    <scope>NUCLEOTIDE SEQUENCE [LARGE SCALE GENOMIC DNA]</scope>
    <source>
        <strain evidence="3 4">TFFH 294</strain>
    </source>
</reference>
<protein>
    <recommendedName>
        <fullName evidence="2">BTB domain-containing protein</fullName>
    </recommendedName>
</protein>
<evidence type="ECO:0000313" key="4">
    <source>
        <dbReference type="Proteomes" id="UP000006352"/>
    </source>
</evidence>
<keyword evidence="1" id="KW-0732">Signal</keyword>
<proteinExistence type="predicted"/>
<dbReference type="EMBL" id="HE797011">
    <property type="protein sequence ID" value="CCM00973.1"/>
    <property type="molecule type" value="Genomic_DNA"/>
</dbReference>
<accession>J4G3U2</accession>
<feature type="domain" description="BTB" evidence="2">
    <location>
        <begin position="52"/>
        <end position="126"/>
    </location>
</feature>
<gene>
    <name evidence="3" type="ORF">FIBRA_03021</name>
</gene>
<dbReference type="InterPro" id="IPR000210">
    <property type="entry name" value="BTB/POZ_dom"/>
</dbReference>
<dbReference type="STRING" id="599839.J4G3U2"/>
<dbReference type="SUPFAM" id="SSF54695">
    <property type="entry name" value="POZ domain"/>
    <property type="match status" value="1"/>
</dbReference>
<dbReference type="InterPro" id="IPR011333">
    <property type="entry name" value="SKP1/BTB/POZ_sf"/>
</dbReference>
<keyword evidence="4" id="KW-1185">Reference proteome</keyword>
<sequence>MARLLVAIRPYVLLLPRLCYGKPWSTGIKAAFSAKLSNLCQRKHDRFYFDDGTVVFLVEDVLFKVHRYFLEHKSEVFQTMFMLCPPEGQEVEGESAGRPIILEDTRAIDFERFLTIFYPRDVQYHDLSTFDEWASVAEFASKWLFTDIRGLAIERATAVGTLAEKIVMARRYNLLELLCEARREIRERPQPLTLEEGRLLGVDEVIILSGFQHHNHTSGFGVRKYTPAD</sequence>
<evidence type="ECO:0000313" key="3">
    <source>
        <dbReference type="EMBL" id="CCM00973.1"/>
    </source>
</evidence>
<dbReference type="RefSeq" id="XP_012180256.1">
    <property type="nucleotide sequence ID" value="XM_012324866.1"/>
</dbReference>
<feature type="chain" id="PRO_5003778092" description="BTB domain-containing protein" evidence="1">
    <location>
        <begin position="22"/>
        <end position="229"/>
    </location>
</feature>
<dbReference type="InParanoid" id="J4G3U2"/>
<dbReference type="CDD" id="cd18186">
    <property type="entry name" value="BTB_POZ_ZBTB_KLHL-like"/>
    <property type="match status" value="1"/>
</dbReference>
<organism evidence="3 4">
    <name type="scientific">Fibroporia radiculosa</name>
    <dbReference type="NCBI Taxonomy" id="599839"/>
    <lineage>
        <taxon>Eukaryota</taxon>
        <taxon>Fungi</taxon>
        <taxon>Dikarya</taxon>
        <taxon>Basidiomycota</taxon>
        <taxon>Agaricomycotina</taxon>
        <taxon>Agaricomycetes</taxon>
        <taxon>Polyporales</taxon>
        <taxon>Fibroporiaceae</taxon>
        <taxon>Fibroporia</taxon>
    </lineage>
</organism>
<dbReference type="Proteomes" id="UP000006352">
    <property type="component" value="Unassembled WGS sequence"/>
</dbReference>
<dbReference type="SMART" id="SM00225">
    <property type="entry name" value="BTB"/>
    <property type="match status" value="1"/>
</dbReference>
<dbReference type="GeneID" id="24095884"/>
<feature type="signal peptide" evidence="1">
    <location>
        <begin position="1"/>
        <end position="21"/>
    </location>
</feature>
<dbReference type="HOGENOM" id="CLU_047592_7_0_1"/>
<dbReference type="AlphaFoldDB" id="J4G3U2"/>
<dbReference type="PROSITE" id="PS50097">
    <property type="entry name" value="BTB"/>
    <property type="match status" value="1"/>
</dbReference>
<dbReference type="Gene3D" id="3.30.710.10">
    <property type="entry name" value="Potassium Channel Kv1.1, Chain A"/>
    <property type="match status" value="1"/>
</dbReference>
<evidence type="ECO:0000256" key="1">
    <source>
        <dbReference type="SAM" id="SignalP"/>
    </source>
</evidence>
<name>J4G3U2_9APHY</name>
<evidence type="ECO:0000259" key="2">
    <source>
        <dbReference type="PROSITE" id="PS50097"/>
    </source>
</evidence>